<evidence type="ECO:0000313" key="2">
    <source>
        <dbReference type="EMBL" id="NEW73448.1"/>
    </source>
</evidence>
<dbReference type="Proteomes" id="UP000476310">
    <property type="component" value="Unassembled WGS sequence"/>
</dbReference>
<name>A0A6G4AJM8_9ACTN</name>
<feature type="region of interest" description="Disordered" evidence="1">
    <location>
        <begin position="1"/>
        <end position="44"/>
    </location>
</feature>
<reference evidence="2" key="1">
    <citation type="submission" date="2020-02" db="EMBL/GenBank/DDBJ databases">
        <title>A new Streptomyces sp. for controlling soil-borne diseases.</title>
        <authorList>
            <person name="Li X."/>
            <person name="Tian Y."/>
            <person name="Gao K."/>
        </authorList>
    </citation>
    <scope>NUCLEOTIDE SEQUENCE [LARGE SCALE GENOMIC DNA]</scope>
    <source>
        <strain evidence="2">0250</strain>
    </source>
</reference>
<comment type="caution">
    <text evidence="2">The sequence shown here is derived from an EMBL/GenBank/DDBJ whole genome shotgun (WGS) entry which is preliminary data.</text>
</comment>
<feature type="compositionally biased region" description="Low complexity" evidence="1">
    <location>
        <begin position="17"/>
        <end position="36"/>
    </location>
</feature>
<dbReference type="EMBL" id="JAAIKT010000032">
    <property type="protein sequence ID" value="NEW73448.1"/>
    <property type="molecule type" value="Genomic_DNA"/>
</dbReference>
<organism evidence="2 3">
    <name type="scientific">Streptomyces rhizosphaericus</name>
    <dbReference type="NCBI Taxonomy" id="114699"/>
    <lineage>
        <taxon>Bacteria</taxon>
        <taxon>Bacillati</taxon>
        <taxon>Actinomycetota</taxon>
        <taxon>Actinomycetes</taxon>
        <taxon>Kitasatosporales</taxon>
        <taxon>Streptomycetaceae</taxon>
        <taxon>Streptomyces</taxon>
        <taxon>Streptomyces violaceusniger group</taxon>
    </lineage>
</organism>
<gene>
    <name evidence="2" type="ORF">G4H13_24540</name>
</gene>
<accession>A0A6G4AJM8</accession>
<protein>
    <submittedName>
        <fullName evidence="2">Uncharacterized protein</fullName>
    </submittedName>
</protein>
<dbReference type="AlphaFoldDB" id="A0A6G4AJM8"/>
<keyword evidence="3" id="KW-1185">Reference proteome</keyword>
<feature type="compositionally biased region" description="Polar residues" evidence="1">
    <location>
        <begin position="1"/>
        <end position="15"/>
    </location>
</feature>
<evidence type="ECO:0000313" key="3">
    <source>
        <dbReference type="Proteomes" id="UP000476310"/>
    </source>
</evidence>
<sequence length="57" mass="6363">MGRTPTVTRADTPNDGSGETPATASTTTEPRPAPESGAEHEARRRWWKSLAQWWRRG</sequence>
<evidence type="ECO:0000256" key="1">
    <source>
        <dbReference type="SAM" id="MobiDB-lite"/>
    </source>
</evidence>
<proteinExistence type="predicted"/>